<evidence type="ECO:0000313" key="2">
    <source>
        <dbReference type="EMBL" id="GCE29399.1"/>
    </source>
</evidence>
<reference evidence="3" key="1">
    <citation type="submission" date="2018-12" db="EMBL/GenBank/DDBJ databases">
        <title>Tengunoibacter tsumagoiensis gen. nov., sp. nov., Dictyobacter kobayashii sp. nov., D. alpinus sp. nov., and D. joshuensis sp. nov. and description of Dictyobacteraceae fam. nov. within the order Ktedonobacterales isolated from Tengu-no-mugimeshi.</title>
        <authorList>
            <person name="Wang C.M."/>
            <person name="Zheng Y."/>
            <person name="Sakai Y."/>
            <person name="Toyoda A."/>
            <person name="Minakuchi Y."/>
            <person name="Abe K."/>
            <person name="Yokota A."/>
            <person name="Yabe S."/>
        </authorList>
    </citation>
    <scope>NUCLEOTIDE SEQUENCE [LARGE SCALE GENOMIC DNA]</scope>
    <source>
        <strain evidence="3">Uno16</strain>
    </source>
</reference>
<sequence length="125" mass="13777">MIEHWDGRQWNYVSLVGPTSDANDLTSITAISPIDIWAAGSLSNAYTQLDNVYMQHWNGKEWELAIWPTADGQLKANSAVSIADISVTPDRHIIGVGSSTIFKQLPPTADADHDPEQPFVLTNCR</sequence>
<name>A0A402BDK1_9CHLR</name>
<comment type="caution">
    <text evidence="2">The sequence shown here is derived from an EMBL/GenBank/DDBJ whole genome shotgun (WGS) entry which is preliminary data.</text>
</comment>
<evidence type="ECO:0000313" key="3">
    <source>
        <dbReference type="Proteomes" id="UP000287171"/>
    </source>
</evidence>
<accession>A0A402BDK1</accession>
<evidence type="ECO:0000256" key="1">
    <source>
        <dbReference type="SAM" id="MobiDB-lite"/>
    </source>
</evidence>
<organism evidence="2 3">
    <name type="scientific">Dictyobacter alpinus</name>
    <dbReference type="NCBI Taxonomy" id="2014873"/>
    <lineage>
        <taxon>Bacteria</taxon>
        <taxon>Bacillati</taxon>
        <taxon>Chloroflexota</taxon>
        <taxon>Ktedonobacteria</taxon>
        <taxon>Ktedonobacterales</taxon>
        <taxon>Dictyobacteraceae</taxon>
        <taxon>Dictyobacter</taxon>
    </lineage>
</organism>
<dbReference type="OrthoDB" id="166558at2"/>
<proteinExistence type="predicted"/>
<dbReference type="EMBL" id="BIFT01000002">
    <property type="protein sequence ID" value="GCE29399.1"/>
    <property type="molecule type" value="Genomic_DNA"/>
</dbReference>
<dbReference type="Proteomes" id="UP000287171">
    <property type="component" value="Unassembled WGS sequence"/>
</dbReference>
<dbReference type="RefSeq" id="WP_126629670.1">
    <property type="nucleotide sequence ID" value="NZ_BIFT01000002.1"/>
</dbReference>
<feature type="region of interest" description="Disordered" evidence="1">
    <location>
        <begin position="106"/>
        <end position="125"/>
    </location>
</feature>
<dbReference type="AlphaFoldDB" id="A0A402BDK1"/>
<protein>
    <submittedName>
        <fullName evidence="2">Uncharacterized protein</fullName>
    </submittedName>
</protein>
<keyword evidence="3" id="KW-1185">Reference proteome</keyword>
<gene>
    <name evidence="2" type="ORF">KDA_48830</name>
</gene>